<feature type="compositionally biased region" description="Low complexity" evidence="1">
    <location>
        <begin position="417"/>
        <end position="431"/>
    </location>
</feature>
<proteinExistence type="predicted"/>
<feature type="compositionally biased region" description="Basic and acidic residues" evidence="1">
    <location>
        <begin position="71"/>
        <end position="81"/>
    </location>
</feature>
<feature type="compositionally biased region" description="Basic residues" evidence="1">
    <location>
        <begin position="468"/>
        <end position="477"/>
    </location>
</feature>
<feature type="region of interest" description="Disordered" evidence="1">
    <location>
        <begin position="71"/>
        <end position="116"/>
    </location>
</feature>
<dbReference type="Gene3D" id="2.10.25.10">
    <property type="entry name" value="Laminin"/>
    <property type="match status" value="1"/>
</dbReference>
<comment type="caution">
    <text evidence="4">The sequence shown here is derived from an EMBL/GenBank/DDBJ whole genome shotgun (WGS) entry which is preliminary data.</text>
</comment>
<dbReference type="Pfam" id="PF01826">
    <property type="entry name" value="TIL"/>
    <property type="match status" value="1"/>
</dbReference>
<feature type="compositionally biased region" description="Basic and acidic residues" evidence="1">
    <location>
        <begin position="91"/>
        <end position="116"/>
    </location>
</feature>
<feature type="compositionally biased region" description="Basic residues" evidence="1">
    <location>
        <begin position="275"/>
        <end position="297"/>
    </location>
</feature>
<dbReference type="Proteomes" id="UP001497472">
    <property type="component" value="Unassembled WGS sequence"/>
</dbReference>
<dbReference type="InterPro" id="IPR036084">
    <property type="entry name" value="Ser_inhib-like_sf"/>
</dbReference>
<evidence type="ECO:0000256" key="1">
    <source>
        <dbReference type="SAM" id="MobiDB-lite"/>
    </source>
</evidence>
<keyword evidence="2" id="KW-0732">Signal</keyword>
<dbReference type="CDD" id="cd19941">
    <property type="entry name" value="TIL"/>
    <property type="match status" value="1"/>
</dbReference>
<feature type="domain" description="TIL" evidence="3">
    <location>
        <begin position="126"/>
        <end position="182"/>
    </location>
</feature>
<sequence length="929" mass="108160">MRKLLLWALLLYDVTDANRNYDYDDIDSLKRHSFIDDRRNWRKKALLKFDQDHNWEERRRYEDTRYLDDIENKPGQRKSDYDSSGTGYGSQKHDDEKTRYRSTEISHSATDKETDRKVPFSMNCERPHERYEPCFSGCAAISCDNPRERLRPCYPFCEPGCICTQPYVRDDRTHKCVLPDDCTNAKLRQNYRRQYEEPTRAEEHLVTLDGTEPPAPFDPIDHEVNEITKNADDLGDWLYNQFFKTIENQVINKTQENEVPTRRNGVPIKAMDLRRSRKKNKKSKQKRRKSSMRRKLLRITENDSVFDSSQEHASSETSESSSDESDGTFEIAETKEKHKDDKEHGHKKIVIINKKPKPPLPSFIFLPNMDTPFYPPIGLPPPPIMPMYPIIPVPPMPVYPCPEQGASETTVVLTTTTKVTPTSTTSPKGTTQSAKTPEISEVEDPFPTTIDSGTTTQKPTMQPGRSGSYKKRNRASRMKQNGYSRRPHVGLKTKPSQDERQKLFQHLRERMNKPAPLRPPKGMPNDNEDEMFESPLTEDNMFDDTFNNEIPPKPKHGTGTQQPDNVDFKYISELIHRVNLNNTNELPPIEYNPRDSAEFYKPRKPYYIKNRKFNAPIETRRLYSDDSYYTNLGRQIASIIRNADAQNQQVDIEIEQSERNNEDHILLNNNSPRSFWERSVRSPLKYLNSNKNKYDYLKKSNELLFNIENKVSIVASTMPSLTLQEIENIVNVMEKAQSKIKNKHVRISQDKSDDNLNFNLWPQETGATRNDFNKIIVKPAPKTIVQKGDSSNSKNLPEIKGLSMHNIQRVTAWLSTNRNNRTYKADFGSNMKLNSNDDRGNPVPKPHVQSIAKDNRLNASQYPKSKYHDYYQPSYQRKGMNKYFQDGQTAREFDGLNFPMKPMRHSLSKPMDQQPSYFHHEINHFDYFN</sequence>
<dbReference type="AlphaFoldDB" id="A0AAV1K1L7"/>
<feature type="chain" id="PRO_5043348280" description="TIL domain-containing protein" evidence="2">
    <location>
        <begin position="18"/>
        <end position="929"/>
    </location>
</feature>
<name>A0AAV1K1L7_9NEOP</name>
<feature type="compositionally biased region" description="Polar residues" evidence="1">
    <location>
        <begin position="449"/>
        <end position="465"/>
    </location>
</feature>
<gene>
    <name evidence="4" type="ORF">LNINA_LOCUS14435</name>
</gene>
<feature type="region of interest" description="Disordered" evidence="1">
    <location>
        <begin position="825"/>
        <end position="847"/>
    </location>
</feature>
<feature type="region of interest" description="Disordered" evidence="1">
    <location>
        <begin position="254"/>
        <end position="327"/>
    </location>
</feature>
<accession>A0AAV1K1L7</accession>
<evidence type="ECO:0000256" key="2">
    <source>
        <dbReference type="SAM" id="SignalP"/>
    </source>
</evidence>
<feature type="region of interest" description="Disordered" evidence="1">
    <location>
        <begin position="417"/>
        <end position="499"/>
    </location>
</feature>
<reference evidence="4 5" key="1">
    <citation type="submission" date="2023-11" db="EMBL/GenBank/DDBJ databases">
        <authorList>
            <person name="Okamura Y."/>
        </authorList>
    </citation>
    <scope>NUCLEOTIDE SEQUENCE [LARGE SCALE GENOMIC DNA]</scope>
</reference>
<evidence type="ECO:0000313" key="4">
    <source>
        <dbReference type="EMBL" id="CAK1555631.1"/>
    </source>
</evidence>
<dbReference type="EMBL" id="CAVLEF010000280">
    <property type="protein sequence ID" value="CAK1555631.1"/>
    <property type="molecule type" value="Genomic_DNA"/>
</dbReference>
<evidence type="ECO:0000259" key="3">
    <source>
        <dbReference type="Pfam" id="PF01826"/>
    </source>
</evidence>
<keyword evidence="5" id="KW-1185">Reference proteome</keyword>
<dbReference type="SUPFAM" id="SSF57567">
    <property type="entry name" value="Serine protease inhibitors"/>
    <property type="match status" value="1"/>
</dbReference>
<protein>
    <recommendedName>
        <fullName evidence="3">TIL domain-containing protein</fullName>
    </recommendedName>
</protein>
<feature type="signal peptide" evidence="2">
    <location>
        <begin position="1"/>
        <end position="17"/>
    </location>
</feature>
<evidence type="ECO:0000313" key="5">
    <source>
        <dbReference type="Proteomes" id="UP001497472"/>
    </source>
</evidence>
<dbReference type="InterPro" id="IPR002919">
    <property type="entry name" value="TIL_dom"/>
</dbReference>
<organism evidence="4 5">
    <name type="scientific">Leptosia nina</name>
    <dbReference type="NCBI Taxonomy" id="320188"/>
    <lineage>
        <taxon>Eukaryota</taxon>
        <taxon>Metazoa</taxon>
        <taxon>Ecdysozoa</taxon>
        <taxon>Arthropoda</taxon>
        <taxon>Hexapoda</taxon>
        <taxon>Insecta</taxon>
        <taxon>Pterygota</taxon>
        <taxon>Neoptera</taxon>
        <taxon>Endopterygota</taxon>
        <taxon>Lepidoptera</taxon>
        <taxon>Glossata</taxon>
        <taxon>Ditrysia</taxon>
        <taxon>Papilionoidea</taxon>
        <taxon>Pieridae</taxon>
        <taxon>Pierinae</taxon>
        <taxon>Leptosia</taxon>
    </lineage>
</organism>